<feature type="compositionally biased region" description="Low complexity" evidence="4">
    <location>
        <begin position="483"/>
        <end position="494"/>
    </location>
</feature>
<dbReference type="InterPro" id="IPR035979">
    <property type="entry name" value="RBD_domain_sf"/>
</dbReference>
<evidence type="ECO:0000256" key="3">
    <source>
        <dbReference type="PROSITE-ProRule" id="PRU00176"/>
    </source>
</evidence>
<keyword evidence="2 3" id="KW-0694">RNA-binding</keyword>
<feature type="compositionally biased region" description="Basic and acidic residues" evidence="4">
    <location>
        <begin position="363"/>
        <end position="414"/>
    </location>
</feature>
<dbReference type="InParanoid" id="A0A7M7PIP4"/>
<dbReference type="Pfam" id="PF08075">
    <property type="entry name" value="NOPS"/>
    <property type="match status" value="1"/>
</dbReference>
<dbReference type="KEGG" id="spu:593522"/>
<feature type="region of interest" description="Disordered" evidence="4">
    <location>
        <begin position="363"/>
        <end position="645"/>
    </location>
</feature>
<feature type="compositionally biased region" description="Gly residues" evidence="4">
    <location>
        <begin position="542"/>
        <end position="603"/>
    </location>
</feature>
<dbReference type="Gene3D" id="3.30.70.330">
    <property type="match status" value="2"/>
</dbReference>
<evidence type="ECO:0000256" key="4">
    <source>
        <dbReference type="SAM" id="MobiDB-lite"/>
    </source>
</evidence>
<dbReference type="GO" id="GO:0006355">
    <property type="term" value="P:regulation of DNA-templated transcription"/>
    <property type="evidence" value="ECO:0000318"/>
    <property type="project" value="GO_Central"/>
</dbReference>
<dbReference type="CDD" id="cd12333">
    <property type="entry name" value="RRM2_p54nrb_like"/>
    <property type="match status" value="1"/>
</dbReference>
<feature type="compositionally biased region" description="Gly residues" evidence="4">
    <location>
        <begin position="495"/>
        <end position="514"/>
    </location>
</feature>
<feature type="compositionally biased region" description="Low complexity" evidence="4">
    <location>
        <begin position="531"/>
        <end position="541"/>
    </location>
</feature>
<feature type="compositionally biased region" description="Gly residues" evidence="4">
    <location>
        <begin position="429"/>
        <end position="456"/>
    </location>
</feature>
<sequence>MPNRNEPRGNQGQKRNNFQMNNRGNDSKGGGEGSSNSTPAKPVKQEGGQRGGGPQHQHQSGAEKRHNNRPPYQGGNRKDYQKGNDALNPLPEFDGGPRTEKKFTGRCRLFVGNLANDISESDFKKMFEKYGEVSETFLNSQKGFGFIRLDTRLNAEAAKAALDGTQQKNRTIRVRFATHGAALRVKNIPPSTSNELLEQAFSMFGEVERAIVIVDDRGRATKNGIVEFSRKPGAQNALNRIGQGVFLLTVSPFPVTVEPLEQKDEEDGNQERYIMKNREYQREREQPPRFAQPGSFEYEWGQRMKALEDEEKMKRDQLEKNIDDSRLKVMDEMEIAKTEHQAIVMRQELMRRQEELQRLEEQRREFEMRRNERDERRRQEENLFRQQQEDVLRRRQVQQDDLRLQQDMMRRQQEDNMMQMEGSRRPMPGGVGGPQPLMGGGGGQGSGGGGPQGGGTDILPQQIQGGAGGRQSRFDQPGGGFNNGQNRGPNQGGPLPSGGGNGGGQGGNQGGNQPGGQSANRGGPGAPGVLGSAPGSGQVGSPQGGRGGTPQGGRGPAQGGRGPAQGGRGPAQGGGRGPNQGGPGPNMGGGGPGGPGNFGGRGGPNRPPMDEGRGRMPVERRDDRAGDRGRMERRDDYMAKRMRRF</sequence>
<proteinExistence type="predicted"/>
<evidence type="ECO:0000256" key="1">
    <source>
        <dbReference type="ARBA" id="ARBA00022737"/>
    </source>
</evidence>
<evidence type="ECO:0000313" key="6">
    <source>
        <dbReference type="EnsemblMetazoa" id="XP_030851278"/>
    </source>
</evidence>
<dbReference type="Proteomes" id="UP000007110">
    <property type="component" value="Unassembled WGS sequence"/>
</dbReference>
<feature type="compositionally biased region" description="Low complexity" evidence="4">
    <location>
        <begin position="415"/>
        <end position="428"/>
    </location>
</feature>
<accession>A0A7M7PIP4</accession>
<dbReference type="SMART" id="SM00360">
    <property type="entry name" value="RRM"/>
    <property type="match status" value="2"/>
</dbReference>
<dbReference type="FunCoup" id="A0A7M7PIP4">
    <property type="interactions" value="2105"/>
</dbReference>
<keyword evidence="1" id="KW-0677">Repeat</keyword>
<dbReference type="InterPro" id="IPR012677">
    <property type="entry name" value="Nucleotide-bd_a/b_plait_sf"/>
</dbReference>
<protein>
    <recommendedName>
        <fullName evidence="5">RRM domain-containing protein</fullName>
    </recommendedName>
</protein>
<dbReference type="GO" id="GO:0003723">
    <property type="term" value="F:RNA binding"/>
    <property type="evidence" value="ECO:0000318"/>
    <property type="project" value="GO_Central"/>
</dbReference>
<dbReference type="Pfam" id="PF00076">
    <property type="entry name" value="RRM_1"/>
    <property type="match status" value="2"/>
</dbReference>
<feature type="domain" description="RRM" evidence="5">
    <location>
        <begin position="107"/>
        <end position="179"/>
    </location>
</feature>
<feature type="compositionally biased region" description="Basic and acidic residues" evidence="4">
    <location>
        <begin position="608"/>
        <end position="639"/>
    </location>
</feature>
<reference evidence="6" key="2">
    <citation type="submission" date="2021-01" db="UniProtKB">
        <authorList>
            <consortium name="EnsemblMetazoa"/>
        </authorList>
    </citation>
    <scope>IDENTIFICATION</scope>
</reference>
<dbReference type="FunFam" id="3.30.70.330:FF:000513">
    <property type="entry name" value="Splicing factor, proline-and glutamine-rich"/>
    <property type="match status" value="1"/>
</dbReference>
<evidence type="ECO:0000256" key="2">
    <source>
        <dbReference type="ARBA" id="ARBA00022884"/>
    </source>
</evidence>
<dbReference type="InterPro" id="IPR012975">
    <property type="entry name" value="NOPS"/>
</dbReference>
<evidence type="ECO:0000313" key="7">
    <source>
        <dbReference type="Proteomes" id="UP000007110"/>
    </source>
</evidence>
<dbReference type="SUPFAM" id="SSF54928">
    <property type="entry name" value="RNA-binding domain, RBD"/>
    <property type="match status" value="1"/>
</dbReference>
<dbReference type="OMA" id="NFGMQSG"/>
<dbReference type="RefSeq" id="XP_030851278.1">
    <property type="nucleotide sequence ID" value="XM_030995418.1"/>
</dbReference>
<keyword evidence="7" id="KW-1185">Reference proteome</keyword>
<dbReference type="GeneID" id="593522"/>
<dbReference type="EnsemblMetazoa" id="XM_030995418">
    <property type="protein sequence ID" value="XP_030851278"/>
    <property type="gene ID" value="LOC593522"/>
</dbReference>
<feature type="region of interest" description="Disordered" evidence="4">
    <location>
        <begin position="1"/>
        <end position="99"/>
    </location>
</feature>
<evidence type="ECO:0000259" key="5">
    <source>
        <dbReference type="PROSITE" id="PS50102"/>
    </source>
</evidence>
<dbReference type="Gene3D" id="6.10.250.1170">
    <property type="match status" value="1"/>
</dbReference>
<name>A0A7M7PIP4_STRPU</name>
<dbReference type="AlphaFoldDB" id="A0A7M7PIP4"/>
<dbReference type="OrthoDB" id="10067824at2759"/>
<dbReference type="FunFam" id="3.30.70.330:FF:000043">
    <property type="entry name" value="paraspeckle component 1 isoform X1"/>
    <property type="match status" value="1"/>
</dbReference>
<dbReference type="InterPro" id="IPR000504">
    <property type="entry name" value="RRM_dom"/>
</dbReference>
<dbReference type="PANTHER" id="PTHR23189">
    <property type="entry name" value="RNA RECOGNITION MOTIF-CONTAINING"/>
    <property type="match status" value="1"/>
</dbReference>
<dbReference type="CDD" id="cd12332">
    <property type="entry name" value="RRM1_p54nrb_like"/>
    <property type="match status" value="1"/>
</dbReference>
<dbReference type="GO" id="GO:0005634">
    <property type="term" value="C:nucleus"/>
    <property type="evidence" value="ECO:0000318"/>
    <property type="project" value="GO_Central"/>
</dbReference>
<reference evidence="7" key="1">
    <citation type="submission" date="2015-02" db="EMBL/GenBank/DDBJ databases">
        <title>Genome sequencing for Strongylocentrotus purpuratus.</title>
        <authorList>
            <person name="Murali S."/>
            <person name="Liu Y."/>
            <person name="Vee V."/>
            <person name="English A."/>
            <person name="Wang M."/>
            <person name="Skinner E."/>
            <person name="Han Y."/>
            <person name="Muzny D.M."/>
            <person name="Worley K.C."/>
            <person name="Gibbs R.A."/>
        </authorList>
    </citation>
    <scope>NUCLEOTIDE SEQUENCE</scope>
</reference>
<dbReference type="CDD" id="cd12931">
    <property type="entry name" value="eNOPS_SF"/>
    <property type="match status" value="1"/>
</dbReference>
<dbReference type="PROSITE" id="PS50102">
    <property type="entry name" value="RRM"/>
    <property type="match status" value="2"/>
</dbReference>
<organism evidence="6 7">
    <name type="scientific">Strongylocentrotus purpuratus</name>
    <name type="common">Purple sea urchin</name>
    <dbReference type="NCBI Taxonomy" id="7668"/>
    <lineage>
        <taxon>Eukaryota</taxon>
        <taxon>Metazoa</taxon>
        <taxon>Echinodermata</taxon>
        <taxon>Eleutherozoa</taxon>
        <taxon>Echinozoa</taxon>
        <taxon>Echinoidea</taxon>
        <taxon>Euechinoidea</taxon>
        <taxon>Echinacea</taxon>
        <taxon>Camarodonta</taxon>
        <taxon>Echinidea</taxon>
        <taxon>Strongylocentrotidae</taxon>
        <taxon>Strongylocentrotus</taxon>
    </lineage>
</organism>
<feature type="compositionally biased region" description="Polar residues" evidence="4">
    <location>
        <begin position="8"/>
        <end position="24"/>
    </location>
</feature>
<feature type="domain" description="RRM" evidence="5">
    <location>
        <begin position="181"/>
        <end position="262"/>
    </location>
</feature>